<evidence type="ECO:0000256" key="1">
    <source>
        <dbReference type="SAM" id="Phobius"/>
    </source>
</evidence>
<name>A0A1B0B1G0_9MUSC</name>
<protein>
    <submittedName>
        <fullName evidence="2">Uncharacterized protein</fullName>
    </submittedName>
</protein>
<keyword evidence="1" id="KW-0812">Transmembrane</keyword>
<keyword evidence="3" id="KW-1185">Reference proteome</keyword>
<keyword evidence="1" id="KW-1133">Transmembrane helix</keyword>
<dbReference type="AlphaFoldDB" id="A0A1B0B1G0"/>
<dbReference type="EnsemblMetazoa" id="GPPI015710-RA">
    <property type="protein sequence ID" value="GPPI015710-PA"/>
    <property type="gene ID" value="GPPI015710"/>
</dbReference>
<evidence type="ECO:0000313" key="2">
    <source>
        <dbReference type="EnsemblMetazoa" id="GPPI015710-PA"/>
    </source>
</evidence>
<reference evidence="2" key="2">
    <citation type="submission" date="2020-05" db="UniProtKB">
        <authorList>
            <consortium name="EnsemblMetazoa"/>
        </authorList>
    </citation>
    <scope>IDENTIFICATION</scope>
    <source>
        <strain evidence="2">IAEA</strain>
    </source>
</reference>
<dbReference type="VEuPathDB" id="VectorBase:GPPI015710"/>
<sequence length="63" mass="7307">MAASGRTSYRAPNRWPLFILLPLLFYVNFIHIWFSSSVAGIVMHSLIMPCQCHAFINILKLIW</sequence>
<accession>A0A1B0B1G0</accession>
<organism evidence="2 3">
    <name type="scientific">Glossina palpalis gambiensis</name>
    <dbReference type="NCBI Taxonomy" id="67801"/>
    <lineage>
        <taxon>Eukaryota</taxon>
        <taxon>Metazoa</taxon>
        <taxon>Ecdysozoa</taxon>
        <taxon>Arthropoda</taxon>
        <taxon>Hexapoda</taxon>
        <taxon>Insecta</taxon>
        <taxon>Pterygota</taxon>
        <taxon>Neoptera</taxon>
        <taxon>Endopterygota</taxon>
        <taxon>Diptera</taxon>
        <taxon>Brachycera</taxon>
        <taxon>Muscomorpha</taxon>
        <taxon>Hippoboscoidea</taxon>
        <taxon>Glossinidae</taxon>
        <taxon>Glossina</taxon>
    </lineage>
</organism>
<proteinExistence type="predicted"/>
<keyword evidence="1" id="KW-0472">Membrane</keyword>
<feature type="transmembrane region" description="Helical" evidence="1">
    <location>
        <begin position="15"/>
        <end position="34"/>
    </location>
</feature>
<dbReference type="Proteomes" id="UP000092460">
    <property type="component" value="Unassembled WGS sequence"/>
</dbReference>
<reference evidence="3" key="1">
    <citation type="submission" date="2015-01" db="EMBL/GenBank/DDBJ databases">
        <authorList>
            <person name="Aksoy S."/>
            <person name="Warren W."/>
            <person name="Wilson R.K."/>
        </authorList>
    </citation>
    <scope>NUCLEOTIDE SEQUENCE [LARGE SCALE GENOMIC DNA]</scope>
    <source>
        <strain evidence="3">IAEA</strain>
    </source>
</reference>
<evidence type="ECO:0000313" key="3">
    <source>
        <dbReference type="Proteomes" id="UP000092460"/>
    </source>
</evidence>
<dbReference type="EMBL" id="JXJN01007126">
    <property type="status" value="NOT_ANNOTATED_CDS"/>
    <property type="molecule type" value="Genomic_DNA"/>
</dbReference>